<dbReference type="SMART" id="SM00028">
    <property type="entry name" value="TPR"/>
    <property type="match status" value="7"/>
</dbReference>
<gene>
    <name evidence="13" type="ORF">HOLleu_33706</name>
</gene>
<dbReference type="GO" id="GO:0005680">
    <property type="term" value="C:anaphase-promoting complex"/>
    <property type="evidence" value="ECO:0007669"/>
    <property type="project" value="InterPro"/>
</dbReference>
<organism evidence="13 14">
    <name type="scientific">Holothuria leucospilota</name>
    <name type="common">Black long sea cucumber</name>
    <name type="synonym">Mertensiothuria leucospilota</name>
    <dbReference type="NCBI Taxonomy" id="206669"/>
    <lineage>
        <taxon>Eukaryota</taxon>
        <taxon>Metazoa</taxon>
        <taxon>Echinodermata</taxon>
        <taxon>Eleutherozoa</taxon>
        <taxon>Echinozoa</taxon>
        <taxon>Holothuroidea</taxon>
        <taxon>Aspidochirotacea</taxon>
        <taxon>Aspidochirotida</taxon>
        <taxon>Holothuriidae</taxon>
        <taxon>Holothuria</taxon>
    </lineage>
</organism>
<evidence type="ECO:0000256" key="2">
    <source>
        <dbReference type="ARBA" id="ARBA00022618"/>
    </source>
</evidence>
<feature type="domain" description="Cdc23" evidence="12">
    <location>
        <begin position="3"/>
        <end position="174"/>
    </location>
</feature>
<dbReference type="FunFam" id="1.25.40.10:FF:000093">
    <property type="entry name" value="cell division cycle protein 23 homolog"/>
    <property type="match status" value="1"/>
</dbReference>
<dbReference type="Pfam" id="PF13414">
    <property type="entry name" value="TPR_11"/>
    <property type="match status" value="1"/>
</dbReference>
<evidence type="ECO:0000256" key="11">
    <source>
        <dbReference type="SAM" id="MobiDB-lite"/>
    </source>
</evidence>
<evidence type="ECO:0000256" key="1">
    <source>
        <dbReference type="ARBA" id="ARBA00004906"/>
    </source>
</evidence>
<keyword evidence="2 13" id="KW-0132">Cell division</keyword>
<evidence type="ECO:0000256" key="10">
    <source>
        <dbReference type="PROSITE-ProRule" id="PRU00339"/>
    </source>
</evidence>
<comment type="pathway">
    <text evidence="1">Protein modification; protein ubiquitination.</text>
</comment>
<keyword evidence="6 10" id="KW-0802">TPR repeat</keyword>
<evidence type="ECO:0000256" key="5">
    <source>
        <dbReference type="ARBA" id="ARBA00022786"/>
    </source>
</evidence>
<dbReference type="InterPro" id="IPR019734">
    <property type="entry name" value="TPR_rpt"/>
</dbReference>
<feature type="compositionally biased region" description="Polar residues" evidence="11">
    <location>
        <begin position="496"/>
        <end position="525"/>
    </location>
</feature>
<dbReference type="AlphaFoldDB" id="A0A9Q0YP46"/>
<dbReference type="InterPro" id="IPR011990">
    <property type="entry name" value="TPR-like_helical_dom_sf"/>
</dbReference>
<dbReference type="GO" id="GO:0051301">
    <property type="term" value="P:cell division"/>
    <property type="evidence" value="ECO:0007669"/>
    <property type="project" value="UniProtKB-KW"/>
</dbReference>
<dbReference type="PROSITE" id="PS50005">
    <property type="entry name" value="TPR"/>
    <property type="match status" value="3"/>
</dbReference>
<evidence type="ECO:0000256" key="6">
    <source>
        <dbReference type="ARBA" id="ARBA00022803"/>
    </source>
</evidence>
<proteinExistence type="inferred from homology"/>
<dbReference type="GO" id="GO:0031145">
    <property type="term" value="P:anaphase-promoting complex-dependent catabolic process"/>
    <property type="evidence" value="ECO:0007669"/>
    <property type="project" value="TreeGrafter"/>
</dbReference>
<dbReference type="Pfam" id="PF00515">
    <property type="entry name" value="TPR_1"/>
    <property type="match status" value="1"/>
</dbReference>
<keyword evidence="5" id="KW-0833">Ubl conjugation pathway</keyword>
<dbReference type="PANTHER" id="PTHR12558:SF10">
    <property type="entry name" value="CELL DIVISION CYCLE PROTEIN 23 HOMOLOG"/>
    <property type="match status" value="1"/>
</dbReference>
<name>A0A9Q0YP46_HOLLE</name>
<feature type="repeat" description="TPR" evidence="10">
    <location>
        <begin position="285"/>
        <end position="318"/>
    </location>
</feature>
<reference evidence="13" key="1">
    <citation type="submission" date="2021-10" db="EMBL/GenBank/DDBJ databases">
        <title>Tropical sea cucumber genome reveals ecological adaptation and Cuvierian tubules defense mechanism.</title>
        <authorList>
            <person name="Chen T."/>
        </authorList>
    </citation>
    <scope>NUCLEOTIDE SEQUENCE</scope>
    <source>
        <strain evidence="13">Nanhai2018</strain>
        <tissue evidence="13">Muscle</tissue>
    </source>
</reference>
<dbReference type="Gene3D" id="1.25.40.10">
    <property type="entry name" value="Tetratricopeptide repeat domain"/>
    <property type="match status" value="2"/>
</dbReference>
<dbReference type="OrthoDB" id="10262026at2759"/>
<dbReference type="EMBL" id="JAIZAY010000017">
    <property type="protein sequence ID" value="KAJ8025990.1"/>
    <property type="molecule type" value="Genomic_DNA"/>
</dbReference>
<sequence>MEDFDSYSLAKTYFDLREYDRAAFFLEKSTSSRAIFLHLYAKYLAGEKRKYDEMTEMMSPVHNKNFKNGALKSLRVELEARYKDDKLDGFGLYLYGVVLKKLELLKEAEPILLDSIHRNPLHWGSWKELSSLITDREMLNSIQLPNHWMKEFFFAHTCLELQLNEDALKHYTLLSEAGLGDNTYIISQMAVAHDNLRAVDEAVEILAKLEKVDPYRLENMDTYSNLLYVKEMKAELSRLAHRVCEVDKYRVETCCVIGNYYSLRSEHEKAILYFQRALKLNPNYLSAWTLMGHEYTEMKNTSAAIEAYRQAIEVNRRDFRAWYGLGQTYEILKMYFYCVYYFRQAQQLRPNDSRMLVALGESYEKLDKVVEAKKCYWRAYSVGDIEGIALVRLAKLYARFNEDDKAASFYTKFVEQMEQLGTADTEEQCQAYRFLARYHLKQQNFEFATSYAHKCCEYNETKEEGKAILKEIPNKRQSAGTPNVDERQAVEDLGSLTRQPLSSTSHGNGNTPRQHLSMMNLTFTP</sequence>
<comment type="similarity">
    <text evidence="8">Belongs to the APC8/CDC23 family.</text>
</comment>
<keyword evidence="3" id="KW-0677">Repeat</keyword>
<feature type="repeat" description="TPR" evidence="10">
    <location>
        <begin position="251"/>
        <end position="284"/>
    </location>
</feature>
<dbReference type="Pfam" id="PF04049">
    <property type="entry name" value="ANAPC8"/>
    <property type="match status" value="1"/>
</dbReference>
<dbReference type="Proteomes" id="UP001152320">
    <property type="component" value="Chromosome 17"/>
</dbReference>
<protein>
    <recommendedName>
        <fullName evidence="9">Cyclosome subunit 8</fullName>
    </recommendedName>
</protein>
<evidence type="ECO:0000256" key="7">
    <source>
        <dbReference type="ARBA" id="ARBA00023306"/>
    </source>
</evidence>
<evidence type="ECO:0000256" key="9">
    <source>
        <dbReference type="ARBA" id="ARBA00082695"/>
    </source>
</evidence>
<dbReference type="GO" id="GO:0016567">
    <property type="term" value="P:protein ubiquitination"/>
    <property type="evidence" value="ECO:0007669"/>
    <property type="project" value="TreeGrafter"/>
</dbReference>
<keyword evidence="4" id="KW-0498">Mitosis</keyword>
<dbReference type="SUPFAM" id="SSF48452">
    <property type="entry name" value="TPR-like"/>
    <property type="match status" value="2"/>
</dbReference>
<accession>A0A9Q0YP46</accession>
<comment type="caution">
    <text evidence="13">The sequence shown here is derived from an EMBL/GenBank/DDBJ whole genome shotgun (WGS) entry which is preliminary data.</text>
</comment>
<feature type="region of interest" description="Disordered" evidence="11">
    <location>
        <begin position="495"/>
        <end position="525"/>
    </location>
</feature>
<dbReference type="GO" id="GO:0045842">
    <property type="term" value="P:positive regulation of mitotic metaphase/anaphase transition"/>
    <property type="evidence" value="ECO:0007669"/>
    <property type="project" value="TreeGrafter"/>
</dbReference>
<evidence type="ECO:0000313" key="14">
    <source>
        <dbReference type="Proteomes" id="UP001152320"/>
    </source>
</evidence>
<evidence type="ECO:0000256" key="4">
    <source>
        <dbReference type="ARBA" id="ARBA00022776"/>
    </source>
</evidence>
<evidence type="ECO:0000313" key="13">
    <source>
        <dbReference type="EMBL" id="KAJ8025990.1"/>
    </source>
</evidence>
<evidence type="ECO:0000256" key="3">
    <source>
        <dbReference type="ARBA" id="ARBA00022737"/>
    </source>
</evidence>
<keyword evidence="7" id="KW-0131">Cell cycle</keyword>
<evidence type="ECO:0000256" key="8">
    <source>
        <dbReference type="ARBA" id="ARBA00061138"/>
    </source>
</evidence>
<feature type="repeat" description="TPR" evidence="10">
    <location>
        <begin position="319"/>
        <end position="352"/>
    </location>
</feature>
<dbReference type="PANTHER" id="PTHR12558">
    <property type="entry name" value="CELL DIVISION CYCLE 16,23,27"/>
    <property type="match status" value="1"/>
</dbReference>
<dbReference type="InterPro" id="IPR007192">
    <property type="entry name" value="APC8"/>
</dbReference>
<dbReference type="Pfam" id="PF13174">
    <property type="entry name" value="TPR_6"/>
    <property type="match status" value="1"/>
</dbReference>
<evidence type="ECO:0000259" key="12">
    <source>
        <dbReference type="Pfam" id="PF04049"/>
    </source>
</evidence>
<keyword evidence="14" id="KW-1185">Reference proteome</keyword>